<keyword evidence="1" id="KW-0472">Membrane</keyword>
<protein>
    <submittedName>
        <fullName evidence="2">Uncharacterized protein</fullName>
    </submittedName>
</protein>
<comment type="caution">
    <text evidence="2">The sequence shown here is derived from an EMBL/GenBank/DDBJ whole genome shotgun (WGS) entry which is preliminary data.</text>
</comment>
<dbReference type="AlphaFoldDB" id="A0A1F6V558"/>
<evidence type="ECO:0000313" key="2">
    <source>
        <dbReference type="EMBL" id="OGI64901.1"/>
    </source>
</evidence>
<feature type="transmembrane region" description="Helical" evidence="1">
    <location>
        <begin position="9"/>
        <end position="36"/>
    </location>
</feature>
<evidence type="ECO:0000256" key="1">
    <source>
        <dbReference type="SAM" id="Phobius"/>
    </source>
</evidence>
<accession>A0A1F6V558</accession>
<sequence length="146" mass="16059">MLNKTTKSILYGILASSVLLVVYFAILTLVSGWTFALEQFASYWYFIISLTVGFGIQITLYQYIKSLVHSGQGMGKIVGVSGTTSTAAMISCCAHYLVNLVPILGVTGLVTFVGQYQVELFWVGIVFNLFGIMFISSKIIKFKKLS</sequence>
<keyword evidence="1" id="KW-1133">Transmembrane helix</keyword>
<organism evidence="2 3">
    <name type="scientific">Candidatus Nomurabacteria bacterium RIFCSPHIGHO2_01_FULL_39_10</name>
    <dbReference type="NCBI Taxonomy" id="1801733"/>
    <lineage>
        <taxon>Bacteria</taxon>
        <taxon>Candidatus Nomuraibacteriota</taxon>
    </lineage>
</organism>
<keyword evidence="1" id="KW-0812">Transmembrane</keyword>
<dbReference type="Proteomes" id="UP000178700">
    <property type="component" value="Unassembled WGS sequence"/>
</dbReference>
<evidence type="ECO:0000313" key="3">
    <source>
        <dbReference type="Proteomes" id="UP000178700"/>
    </source>
</evidence>
<reference evidence="2 3" key="1">
    <citation type="journal article" date="2016" name="Nat. Commun.">
        <title>Thousands of microbial genomes shed light on interconnected biogeochemical processes in an aquifer system.</title>
        <authorList>
            <person name="Anantharaman K."/>
            <person name="Brown C.T."/>
            <person name="Hug L.A."/>
            <person name="Sharon I."/>
            <person name="Castelle C.J."/>
            <person name="Probst A.J."/>
            <person name="Thomas B.C."/>
            <person name="Singh A."/>
            <person name="Wilkins M.J."/>
            <person name="Karaoz U."/>
            <person name="Brodie E.L."/>
            <person name="Williams K.H."/>
            <person name="Hubbard S.S."/>
            <person name="Banfield J.F."/>
        </authorList>
    </citation>
    <scope>NUCLEOTIDE SEQUENCE [LARGE SCALE GENOMIC DNA]</scope>
</reference>
<gene>
    <name evidence="2" type="ORF">A2642_01285</name>
</gene>
<feature type="transmembrane region" description="Helical" evidence="1">
    <location>
        <begin position="120"/>
        <end position="140"/>
    </location>
</feature>
<name>A0A1F6V558_9BACT</name>
<feature type="transmembrane region" description="Helical" evidence="1">
    <location>
        <begin position="42"/>
        <end position="64"/>
    </location>
</feature>
<proteinExistence type="predicted"/>
<dbReference type="EMBL" id="MFTJ01000034">
    <property type="protein sequence ID" value="OGI64901.1"/>
    <property type="molecule type" value="Genomic_DNA"/>
</dbReference>